<accession>A0A158CU33</accession>
<evidence type="ECO:0008006" key="3">
    <source>
        <dbReference type="Google" id="ProtNLM"/>
    </source>
</evidence>
<dbReference type="InterPro" id="IPR011964">
    <property type="entry name" value="YVTN_b-propeller_repeat"/>
</dbReference>
<dbReference type="Proteomes" id="UP000054624">
    <property type="component" value="Unassembled WGS sequence"/>
</dbReference>
<name>A0A158CU33_9BURK</name>
<reference evidence="2" key="1">
    <citation type="submission" date="2016-01" db="EMBL/GenBank/DDBJ databases">
        <authorList>
            <person name="Peeters Charlotte."/>
        </authorList>
    </citation>
    <scope>NUCLEOTIDE SEQUENCE [LARGE SCALE GENOMIC DNA]</scope>
</reference>
<dbReference type="Gene3D" id="2.130.10.10">
    <property type="entry name" value="YVTN repeat-like/Quinoprotein amine dehydrogenase"/>
    <property type="match status" value="2"/>
</dbReference>
<dbReference type="NCBIfam" id="TIGR02276">
    <property type="entry name" value="beta_rpt_yvtn"/>
    <property type="match status" value="1"/>
</dbReference>
<evidence type="ECO:0000313" key="1">
    <source>
        <dbReference type="EMBL" id="SAK85892.1"/>
    </source>
</evidence>
<gene>
    <name evidence="1" type="ORF">AWB76_05989</name>
</gene>
<dbReference type="AlphaFoldDB" id="A0A158CU33"/>
<dbReference type="PANTHER" id="PTHR47197">
    <property type="entry name" value="PROTEIN NIRF"/>
    <property type="match status" value="1"/>
</dbReference>
<dbReference type="STRING" id="1777137.AWB76_05989"/>
<dbReference type="EMBL" id="FCOI02000028">
    <property type="protein sequence ID" value="SAK85892.1"/>
    <property type="molecule type" value="Genomic_DNA"/>
</dbReference>
<protein>
    <recommendedName>
        <fullName evidence="3">YVTN beta-propeller repeat-containing protein</fullName>
    </recommendedName>
</protein>
<sequence length="343" mass="36515">MTLVANWRFLGPLALTVFILGASADSLSAPVASPSVSGLPLQKIADIPLGGRPTRFDYASLDAGRHLLFLAHLGDSELIVFNTITSRVVGRIPNIESVHGVLAISQLGRVYATATGANEVVVIDIGTLQVTARVPTGAYPDGMAYAPEARKLYVSDKNGGTATVIDVGSNRPVASIPLGGEVGNAQYDSVSKHIFVNEQTHSELVEVDPERDQVIARIPLPGAKGNHGLLIDPAQHLAFIACEDNNRLVVLDLRTRAVKAMFGTGKDPDVLAYDERHGLLYVAGEAGVVSMYRIGRDAVSKIGDGYIGSNAHVVAVDSDTHISYFPLRDVAGKPVLRVFWSHP</sequence>
<dbReference type="InterPro" id="IPR051200">
    <property type="entry name" value="Host-pathogen_enzymatic-act"/>
</dbReference>
<dbReference type="RefSeq" id="WP_374729958.1">
    <property type="nucleotide sequence ID" value="NZ_FCOI02000028.1"/>
</dbReference>
<evidence type="ECO:0000313" key="2">
    <source>
        <dbReference type="Proteomes" id="UP000054624"/>
    </source>
</evidence>
<keyword evidence="2" id="KW-1185">Reference proteome</keyword>
<dbReference type="InterPro" id="IPR015943">
    <property type="entry name" value="WD40/YVTN_repeat-like_dom_sf"/>
</dbReference>
<organism evidence="1 2">
    <name type="scientific">Caballeronia temeraria</name>
    <dbReference type="NCBI Taxonomy" id="1777137"/>
    <lineage>
        <taxon>Bacteria</taxon>
        <taxon>Pseudomonadati</taxon>
        <taxon>Pseudomonadota</taxon>
        <taxon>Betaproteobacteria</taxon>
        <taxon>Burkholderiales</taxon>
        <taxon>Burkholderiaceae</taxon>
        <taxon>Caballeronia</taxon>
    </lineage>
</organism>
<dbReference type="InterPro" id="IPR011048">
    <property type="entry name" value="Haem_d1_sf"/>
</dbReference>
<dbReference type="PANTHER" id="PTHR47197:SF3">
    <property type="entry name" value="DIHYDRO-HEME D1 DEHYDROGENASE"/>
    <property type="match status" value="1"/>
</dbReference>
<dbReference type="SUPFAM" id="SSF51004">
    <property type="entry name" value="C-terminal (heme d1) domain of cytochrome cd1-nitrite reductase"/>
    <property type="match status" value="1"/>
</dbReference>
<proteinExistence type="predicted"/>